<feature type="domain" description="ABC transporter" evidence="3">
    <location>
        <begin position="5"/>
        <end position="241"/>
    </location>
</feature>
<dbReference type="AlphaFoldDB" id="A0A3S0NBM5"/>
<name>A0A3S0NBM5_CHLPH</name>
<dbReference type="InterPro" id="IPR003593">
    <property type="entry name" value="AAA+_ATPase"/>
</dbReference>
<dbReference type="InterPro" id="IPR050107">
    <property type="entry name" value="ABC_carbohydrate_import_ATPase"/>
</dbReference>
<dbReference type="RefSeq" id="WP_011890206.1">
    <property type="nucleotide sequence ID" value="NZ_RXYK01000001.1"/>
</dbReference>
<gene>
    <name evidence="5" type="ORF">EKD02_00445</name>
    <name evidence="4" type="ORF">GJ685_01485</name>
</gene>
<protein>
    <submittedName>
        <fullName evidence="5">ABC transporter ATP-binding protein</fullName>
    </submittedName>
    <submittedName>
        <fullName evidence="4">ATP-binding cassette domain-containing protein</fullName>
    </submittedName>
</protein>
<evidence type="ECO:0000259" key="3">
    <source>
        <dbReference type="PROSITE" id="PS50893"/>
    </source>
</evidence>
<dbReference type="InterPro" id="IPR017871">
    <property type="entry name" value="ABC_transporter-like_CS"/>
</dbReference>
<accession>A0A3S0NBM5</accession>
<evidence type="ECO:0000256" key="2">
    <source>
        <dbReference type="ARBA" id="ARBA00022840"/>
    </source>
</evidence>
<comment type="caution">
    <text evidence="5">The sequence shown here is derived from an EMBL/GenBank/DDBJ whole genome shotgun (WGS) entry which is preliminary data.</text>
</comment>
<dbReference type="Proteomes" id="UP000489351">
    <property type="component" value="Unassembled WGS sequence"/>
</dbReference>
<dbReference type="PROSITE" id="PS00211">
    <property type="entry name" value="ABC_TRANSPORTER_1"/>
    <property type="match status" value="1"/>
</dbReference>
<dbReference type="PANTHER" id="PTHR43790">
    <property type="entry name" value="CARBOHYDRATE TRANSPORT ATP-BINDING PROTEIN MG119-RELATED"/>
    <property type="match status" value="1"/>
</dbReference>
<dbReference type="InterPro" id="IPR027417">
    <property type="entry name" value="P-loop_NTPase"/>
</dbReference>
<dbReference type="Proteomes" id="UP000279908">
    <property type="component" value="Unassembled WGS sequence"/>
</dbReference>
<evidence type="ECO:0000313" key="5">
    <source>
        <dbReference type="EMBL" id="RTY39900.1"/>
    </source>
</evidence>
<dbReference type="SMART" id="SM00382">
    <property type="entry name" value="AAA"/>
    <property type="match status" value="2"/>
</dbReference>
<evidence type="ECO:0000313" key="7">
    <source>
        <dbReference type="Proteomes" id="UP000489351"/>
    </source>
</evidence>
<keyword evidence="1" id="KW-0547">Nucleotide-binding</keyword>
<evidence type="ECO:0000313" key="4">
    <source>
        <dbReference type="EMBL" id="MWV53736.1"/>
    </source>
</evidence>
<evidence type="ECO:0000313" key="6">
    <source>
        <dbReference type="Proteomes" id="UP000279908"/>
    </source>
</evidence>
<sequence>MAAAVKIQNITRKFGTLTAVRNVSLTIEKGTVHAIVGENGAGKSTLTNIISGMLPPTGGELIIRGKPVRFTSPKDAAEEGIGMVHQHFMLAGELRVAENIMLGYEECRLFSPLNRKAVNNRIRECAEKYSLALNPDARVSNLSVGEAQRVEIMKLLLRNASIMILDEPTAVLTPMESTKLFTTLRTLAENGHTVLFISHKLDEVLSFADTISVMRKGEIVCTMPAAGATKEQLAGRMVERGVLLSVDNPPATPGAERLRVSNLCLADTRGAQKLRNLSLSIKAGEIYGIAGVEGNGQSELLQALSGMLQGQKGIKGSIQLEGRSLLELSPRQITDCGVGAVPQNRHTEAVITSFSVTDNLIFGRHREPSLHRGAGFSHKALQQLESRLIPDYGVLCQNPAKQQLGALSGGNQQKVVVAREMTRPDLKLLILAQPTRGVDIGAIETIHRKIIEARSRGVAILLISAELEELITLSTRIGCIYNGAISHEFTAKECELKRLEGVAFQKEIGLYIT</sequence>
<evidence type="ECO:0000256" key="1">
    <source>
        <dbReference type="ARBA" id="ARBA00022741"/>
    </source>
</evidence>
<dbReference type="GO" id="GO:0016887">
    <property type="term" value="F:ATP hydrolysis activity"/>
    <property type="evidence" value="ECO:0007669"/>
    <property type="project" value="InterPro"/>
</dbReference>
<dbReference type="OMA" id="PQDRHKH"/>
<dbReference type="PROSITE" id="PS50893">
    <property type="entry name" value="ABC_TRANSPORTER_2"/>
    <property type="match status" value="2"/>
</dbReference>
<dbReference type="SUPFAM" id="SSF52540">
    <property type="entry name" value="P-loop containing nucleoside triphosphate hydrolases"/>
    <property type="match status" value="2"/>
</dbReference>
<dbReference type="EMBL" id="RXYK01000001">
    <property type="protein sequence ID" value="RTY39900.1"/>
    <property type="molecule type" value="Genomic_DNA"/>
</dbReference>
<reference evidence="4 7" key="2">
    <citation type="submission" date="2019-11" db="EMBL/GenBank/DDBJ databases">
        <title>Green- and brown-colored morphotypes of Chlorobia in the stratified aquatic ecosystems of Kandalaksha Gulf (White Sea): A model for study of the accessory genome evolution.</title>
        <authorList>
            <person name="Grouzdev D.S."/>
        </authorList>
    </citation>
    <scope>NUCLEOTIDE SEQUENCE [LARGE SCALE GENOMIC DNA]</scope>
    <source>
        <strain evidence="4 7">ZM</strain>
    </source>
</reference>
<dbReference type="PANTHER" id="PTHR43790:SF4">
    <property type="entry name" value="GUANOSINE IMPORT ATP-BINDING PROTEIN NUPO"/>
    <property type="match status" value="1"/>
</dbReference>
<dbReference type="CDD" id="cd03216">
    <property type="entry name" value="ABC_Carb_Monos_I"/>
    <property type="match status" value="1"/>
</dbReference>
<reference evidence="5 6" key="1">
    <citation type="submission" date="2018-12" db="EMBL/GenBank/DDBJ databases">
        <authorList>
            <person name="Lunina O.N."/>
            <person name="Grouzdev D.S."/>
            <person name="Gorlenko V.M."/>
            <person name="Savvichev A.S."/>
        </authorList>
    </citation>
    <scope>NUCLEOTIDE SEQUENCE [LARGE SCALE GENOMIC DNA]</scope>
    <source>
        <strain evidence="5 6">BrKhr-17</strain>
    </source>
</reference>
<feature type="domain" description="ABC transporter" evidence="3">
    <location>
        <begin position="258"/>
        <end position="507"/>
    </location>
</feature>
<keyword evidence="7" id="KW-1185">Reference proteome</keyword>
<dbReference type="InterPro" id="IPR003439">
    <property type="entry name" value="ABC_transporter-like_ATP-bd"/>
</dbReference>
<dbReference type="Gene3D" id="3.40.50.300">
    <property type="entry name" value="P-loop containing nucleotide triphosphate hydrolases"/>
    <property type="match status" value="2"/>
</dbReference>
<dbReference type="GO" id="GO:0005524">
    <property type="term" value="F:ATP binding"/>
    <property type="evidence" value="ECO:0007669"/>
    <property type="project" value="UniProtKB-KW"/>
</dbReference>
<proteinExistence type="predicted"/>
<organism evidence="5 6">
    <name type="scientific">Chlorobium phaeovibrioides</name>
    <dbReference type="NCBI Taxonomy" id="1094"/>
    <lineage>
        <taxon>Bacteria</taxon>
        <taxon>Pseudomonadati</taxon>
        <taxon>Chlorobiota</taxon>
        <taxon>Chlorobiia</taxon>
        <taxon>Chlorobiales</taxon>
        <taxon>Chlorobiaceae</taxon>
        <taxon>Chlorobium/Pelodictyon group</taxon>
        <taxon>Chlorobium</taxon>
    </lineage>
</organism>
<dbReference type="EMBL" id="WUBZ01000003">
    <property type="protein sequence ID" value="MWV53736.1"/>
    <property type="molecule type" value="Genomic_DNA"/>
</dbReference>
<dbReference type="Pfam" id="PF00005">
    <property type="entry name" value="ABC_tran"/>
    <property type="match status" value="2"/>
</dbReference>
<dbReference type="CDD" id="cd03215">
    <property type="entry name" value="ABC_Carb_Monos_II"/>
    <property type="match status" value="1"/>
</dbReference>
<keyword evidence="2 5" id="KW-0067">ATP-binding</keyword>